<name>A0ACB7XZD4_9ERIC</name>
<accession>A0ACB7XZD4</accession>
<evidence type="ECO:0000313" key="1">
    <source>
        <dbReference type="EMBL" id="KAH7846332.1"/>
    </source>
</evidence>
<dbReference type="EMBL" id="CM037155">
    <property type="protein sequence ID" value="KAH7846332.1"/>
    <property type="molecule type" value="Genomic_DNA"/>
</dbReference>
<dbReference type="Proteomes" id="UP000828048">
    <property type="component" value="Chromosome 5"/>
</dbReference>
<evidence type="ECO:0000313" key="2">
    <source>
        <dbReference type="Proteomes" id="UP000828048"/>
    </source>
</evidence>
<reference evidence="1 2" key="1">
    <citation type="journal article" date="2021" name="Hortic Res">
        <title>High-quality reference genome and annotation aids understanding of berry development for evergreen blueberry (Vaccinium darrowii).</title>
        <authorList>
            <person name="Yu J."/>
            <person name="Hulse-Kemp A.M."/>
            <person name="Babiker E."/>
            <person name="Staton M."/>
        </authorList>
    </citation>
    <scope>NUCLEOTIDE SEQUENCE [LARGE SCALE GENOMIC DNA]</scope>
    <source>
        <strain evidence="2">cv. NJ 8807/NJ 8810</strain>
        <tissue evidence="1">Young leaf</tissue>
    </source>
</reference>
<organism evidence="1 2">
    <name type="scientific">Vaccinium darrowii</name>
    <dbReference type="NCBI Taxonomy" id="229202"/>
    <lineage>
        <taxon>Eukaryota</taxon>
        <taxon>Viridiplantae</taxon>
        <taxon>Streptophyta</taxon>
        <taxon>Embryophyta</taxon>
        <taxon>Tracheophyta</taxon>
        <taxon>Spermatophyta</taxon>
        <taxon>Magnoliopsida</taxon>
        <taxon>eudicotyledons</taxon>
        <taxon>Gunneridae</taxon>
        <taxon>Pentapetalae</taxon>
        <taxon>asterids</taxon>
        <taxon>Ericales</taxon>
        <taxon>Ericaceae</taxon>
        <taxon>Vaccinioideae</taxon>
        <taxon>Vaccinieae</taxon>
        <taxon>Vaccinium</taxon>
    </lineage>
</organism>
<protein>
    <submittedName>
        <fullName evidence="1">Uncharacterized protein</fullName>
    </submittedName>
</protein>
<keyword evidence="2" id="KW-1185">Reference proteome</keyword>
<gene>
    <name evidence="1" type="ORF">Vadar_012612</name>
</gene>
<sequence>MGEGSESSRSGGFCGWFIVLLVLGVIAAAIVVTIKVKKNHHSAPELGPVPGPPGPVVQKYGHALTLAMQFFEVQQSGKLVDNTIAWRGDSALQDGSEAQLDLSKGMFDAGDHMKFGFPMAFTATVLSWAILEYGDRMQTVNQLNPAQDSLKWITDYLINAHPSPDVLYIQVGDPDIDHKCWDRPEDMTEARPLTQVNTSSPGSDVAAETAAAMAAASLVFKSRNSTYSSLLLEHAQELFTFADGNRGLYSESIPEVQPYYNSTGYGDDLLWAASWLYLATGNQSYFNYVTGKNGVAFANWGNPTWFTWDNKLAGTQVLLSRVSFFGGKGSSNSGNLQNYRKTAEAVMCGLLPKSPTATSSRTDSGLIWISEWDSMQFPVASALLAVIYSDYMLTSRTASFSCNGDTFGPSDLRNFAISQADYVLGNNPMKRSYLVGYGDQYPQYVHHRGASIPANATTGCKNGFTWLNSTKPNPNVAVGGLVGGPFLNETYIDSRNNSMQAEPTTYNSALIVSLLSGLVTTSAVVQSFT</sequence>
<proteinExistence type="predicted"/>
<comment type="caution">
    <text evidence="1">The sequence shown here is derived from an EMBL/GenBank/DDBJ whole genome shotgun (WGS) entry which is preliminary data.</text>
</comment>